<dbReference type="GO" id="GO:0030247">
    <property type="term" value="F:polysaccharide binding"/>
    <property type="evidence" value="ECO:0007669"/>
    <property type="project" value="EnsemblPlants"/>
</dbReference>
<evidence type="ECO:0000256" key="2">
    <source>
        <dbReference type="SAM" id="MobiDB-lite"/>
    </source>
</evidence>
<name>A0A103XVV8_CYNCS</name>
<feature type="compositionally biased region" description="Basic and acidic residues" evidence="2">
    <location>
        <begin position="288"/>
        <end position="302"/>
    </location>
</feature>
<dbReference type="OMA" id="ATPCKIF"/>
<accession>A0A103XVV8</accession>
<dbReference type="Proteomes" id="UP000243975">
    <property type="component" value="Unassembled WGS sequence"/>
</dbReference>
<dbReference type="STRING" id="59895.A0A103XVV8"/>
<dbReference type="GO" id="GO:0010581">
    <property type="term" value="P:regulation of starch biosynthetic process"/>
    <property type="evidence" value="ECO:0007669"/>
    <property type="project" value="EnsemblPlants"/>
</dbReference>
<comment type="caution">
    <text evidence="3">The sequence shown here is derived from an EMBL/GenBank/DDBJ whole genome shotgun (WGS) entry which is preliminary data.</text>
</comment>
<evidence type="ECO:0000256" key="1">
    <source>
        <dbReference type="SAM" id="Coils"/>
    </source>
</evidence>
<dbReference type="PANTHER" id="PTHR47434">
    <property type="entry name" value="PROTEIN PTST HOMOLOG 3, CHLOROPLASTIC"/>
    <property type="match status" value="1"/>
</dbReference>
<reference evidence="3 4" key="1">
    <citation type="journal article" date="2016" name="Sci. Rep.">
        <title>The genome sequence of the outbreeding globe artichoke constructed de novo incorporating a phase-aware low-pass sequencing strategy of F1 progeny.</title>
        <authorList>
            <person name="Scaglione D."/>
            <person name="Reyes-Chin-Wo S."/>
            <person name="Acquadro A."/>
            <person name="Froenicke L."/>
            <person name="Portis E."/>
            <person name="Beitel C."/>
            <person name="Tirone M."/>
            <person name="Mauro R."/>
            <person name="Lo Monaco A."/>
            <person name="Mauromicale G."/>
            <person name="Faccioli P."/>
            <person name="Cattivelli L."/>
            <person name="Rieseberg L."/>
            <person name="Michelmore R."/>
            <person name="Lanteri S."/>
        </authorList>
    </citation>
    <scope>NUCLEOTIDE SEQUENCE [LARGE SCALE GENOMIC DNA]</scope>
    <source>
        <strain evidence="3">2C</strain>
    </source>
</reference>
<dbReference type="AlphaFoldDB" id="A0A103XVV8"/>
<evidence type="ECO:0008006" key="5">
    <source>
        <dbReference type="Google" id="ProtNLM"/>
    </source>
</evidence>
<dbReference type="GO" id="GO:0009507">
    <property type="term" value="C:chloroplast"/>
    <property type="evidence" value="ECO:0007669"/>
    <property type="project" value="EnsemblPlants"/>
</dbReference>
<dbReference type="PANTHER" id="PTHR47434:SF1">
    <property type="entry name" value="PROTEIN PTST HOMOLOG 2, CHLOROPLASTIC"/>
    <property type="match status" value="1"/>
</dbReference>
<feature type="region of interest" description="Disordered" evidence="2">
    <location>
        <begin position="237"/>
        <end position="258"/>
    </location>
</feature>
<gene>
    <name evidence="3" type="ORF">Ccrd_000124</name>
</gene>
<dbReference type="GO" id="GO:2001071">
    <property type="term" value="F:maltoheptaose binding"/>
    <property type="evidence" value="ECO:0007669"/>
    <property type="project" value="EnsemblPlants"/>
</dbReference>
<feature type="compositionally biased region" description="Basic and acidic residues" evidence="2">
    <location>
        <begin position="237"/>
        <end position="247"/>
    </location>
</feature>
<dbReference type="Gramene" id="KVH97771">
    <property type="protein sequence ID" value="KVH97771"/>
    <property type="gene ID" value="Ccrd_000124"/>
</dbReference>
<proteinExistence type="predicted"/>
<dbReference type="EMBL" id="LEKV01003819">
    <property type="protein sequence ID" value="KVH97771.1"/>
    <property type="molecule type" value="Genomic_DNA"/>
</dbReference>
<keyword evidence="4" id="KW-1185">Reference proteome</keyword>
<feature type="region of interest" description="Disordered" evidence="2">
    <location>
        <begin position="288"/>
        <end position="311"/>
    </location>
</feature>
<organism evidence="3 4">
    <name type="scientific">Cynara cardunculus var. scolymus</name>
    <name type="common">Globe artichoke</name>
    <name type="synonym">Cynara scolymus</name>
    <dbReference type="NCBI Taxonomy" id="59895"/>
    <lineage>
        <taxon>Eukaryota</taxon>
        <taxon>Viridiplantae</taxon>
        <taxon>Streptophyta</taxon>
        <taxon>Embryophyta</taxon>
        <taxon>Tracheophyta</taxon>
        <taxon>Spermatophyta</taxon>
        <taxon>Magnoliopsida</taxon>
        <taxon>eudicotyledons</taxon>
        <taxon>Gunneridae</taxon>
        <taxon>Pentapetalae</taxon>
        <taxon>asterids</taxon>
        <taxon>campanulids</taxon>
        <taxon>Asterales</taxon>
        <taxon>Asteraceae</taxon>
        <taxon>Carduoideae</taxon>
        <taxon>Cardueae</taxon>
        <taxon>Carduinae</taxon>
        <taxon>Cynara</taxon>
    </lineage>
</organism>
<dbReference type="GO" id="GO:0019252">
    <property type="term" value="P:starch biosynthetic process"/>
    <property type="evidence" value="ECO:0007669"/>
    <property type="project" value="EnsemblPlants"/>
</dbReference>
<feature type="non-terminal residue" evidence="3">
    <location>
        <position position="394"/>
    </location>
</feature>
<feature type="coiled-coil region" evidence="1">
    <location>
        <begin position="312"/>
        <end position="339"/>
    </location>
</feature>
<sequence>MVSFITSSNAHYLISPVVSSLGLGTNFKIRTRAVLVLVKKDRFWGFKELKKTRRRSGVLCKGSLESEAELVLEREILEFMKVSRNPNDFPTKKELLDAGRIDLVNAIIKIGGWLALGWDDYDDENELDIKEVDNIMDLHTRIRSCQQNNDDSDPSLNCSSSHQLASSSGRSLGTVDQEDAGIEGILYRLEKDRSLSFGISMLENGHDTYASSKDNGGHRGCSSADVAAEINCGEKLTRGEEDSKDKVLGTQGDTELQERHKEINSNYIISRFQDMQLELSSSLCLLRSKSDKNNPEGHKRSSNELQQLPDTREFQENEFMNTKDRLRSIRAELAVLEREMGLSIINLRKRVEEKQRRSDNGCRALHLLHYTSIIWPNSASEVLLAGSFDGWTTQ</sequence>
<feature type="compositionally biased region" description="Polar residues" evidence="2">
    <location>
        <begin position="146"/>
        <end position="171"/>
    </location>
</feature>
<feature type="region of interest" description="Disordered" evidence="2">
    <location>
        <begin position="146"/>
        <end position="174"/>
    </location>
</feature>
<protein>
    <recommendedName>
        <fullName evidence="5">AMP-activated protein kinase glycogen-binding domain-containing protein</fullName>
    </recommendedName>
</protein>
<evidence type="ECO:0000313" key="3">
    <source>
        <dbReference type="EMBL" id="KVH97771.1"/>
    </source>
</evidence>
<evidence type="ECO:0000313" key="4">
    <source>
        <dbReference type="Proteomes" id="UP000243975"/>
    </source>
</evidence>
<keyword evidence="1" id="KW-0175">Coiled coil</keyword>